<dbReference type="CDD" id="cd00383">
    <property type="entry name" value="trans_reg_C"/>
    <property type="match status" value="1"/>
</dbReference>
<dbReference type="SUPFAM" id="SSF52172">
    <property type="entry name" value="CheY-like"/>
    <property type="match status" value="1"/>
</dbReference>
<comment type="caution">
    <text evidence="10">The sequence shown here is derived from an EMBL/GenBank/DDBJ whole genome shotgun (WGS) entry which is preliminary data.</text>
</comment>
<protein>
    <submittedName>
        <fullName evidence="11">Response regulator transcription factor</fullName>
    </submittedName>
</protein>
<feature type="domain" description="OmpR/PhoB-type" evidence="9">
    <location>
        <begin position="132"/>
        <end position="231"/>
    </location>
</feature>
<keyword evidence="13" id="KW-1185">Reference proteome</keyword>
<evidence type="ECO:0000313" key="10">
    <source>
        <dbReference type="EMBL" id="KPM85067.1"/>
    </source>
</evidence>
<evidence type="ECO:0000259" key="9">
    <source>
        <dbReference type="PROSITE" id="PS51755"/>
    </source>
</evidence>
<keyword evidence="3" id="KW-0805">Transcription regulation</keyword>
<reference evidence="11 13" key="2">
    <citation type="submission" date="2023-01" db="EMBL/GenBank/DDBJ databases">
        <title>Trichodesmium-associated heterotrophic epibiont bacteria.</title>
        <authorList>
            <person name="Cleveland C.S."/>
            <person name="Webb E.A."/>
        </authorList>
    </citation>
    <scope>NUCLEOTIDE SEQUENCE [LARGE SCALE GENOMIC DNA]</scope>
    <source>
        <strain evidence="11 13">USCH2</strain>
    </source>
</reference>
<accession>A0A0P7E617</accession>
<dbReference type="InterPro" id="IPR001867">
    <property type="entry name" value="OmpR/PhoB-type_DNA-bd"/>
</dbReference>
<dbReference type="Proteomes" id="UP000050378">
    <property type="component" value="Unassembled WGS sequence"/>
</dbReference>
<evidence type="ECO:0000256" key="1">
    <source>
        <dbReference type="ARBA" id="ARBA00022553"/>
    </source>
</evidence>
<dbReference type="STRING" id="570156.AOG27_04710"/>
<dbReference type="EMBL" id="JAQPZS010000015">
    <property type="protein sequence ID" value="MEJ6497317.1"/>
    <property type="molecule type" value="Genomic_DNA"/>
</dbReference>
<evidence type="ECO:0000313" key="11">
    <source>
        <dbReference type="EMBL" id="MEJ6497317.1"/>
    </source>
</evidence>
<dbReference type="InterPro" id="IPR016032">
    <property type="entry name" value="Sig_transdc_resp-reg_C-effctor"/>
</dbReference>
<dbReference type="RefSeq" id="WP_200909086.1">
    <property type="nucleotide sequence ID" value="NZ_JAQPZS010000015.1"/>
</dbReference>
<proteinExistence type="predicted"/>
<dbReference type="InterPro" id="IPR011006">
    <property type="entry name" value="CheY-like_superfamily"/>
</dbReference>
<keyword evidence="1 6" id="KW-0597">Phosphoprotein</keyword>
<dbReference type="GO" id="GO:0006355">
    <property type="term" value="P:regulation of DNA-templated transcription"/>
    <property type="evidence" value="ECO:0007669"/>
    <property type="project" value="InterPro"/>
</dbReference>
<evidence type="ECO:0000256" key="6">
    <source>
        <dbReference type="PROSITE-ProRule" id="PRU00169"/>
    </source>
</evidence>
<dbReference type="GO" id="GO:0005829">
    <property type="term" value="C:cytosol"/>
    <property type="evidence" value="ECO:0007669"/>
    <property type="project" value="TreeGrafter"/>
</dbReference>
<dbReference type="SUPFAM" id="SSF46894">
    <property type="entry name" value="C-terminal effector domain of the bipartite response regulators"/>
    <property type="match status" value="1"/>
</dbReference>
<dbReference type="GO" id="GO:0032993">
    <property type="term" value="C:protein-DNA complex"/>
    <property type="evidence" value="ECO:0007669"/>
    <property type="project" value="TreeGrafter"/>
</dbReference>
<dbReference type="PROSITE" id="PS51755">
    <property type="entry name" value="OMPR_PHOB"/>
    <property type="match status" value="1"/>
</dbReference>
<gene>
    <name evidence="10" type="ORF">AOG27_04710</name>
    <name evidence="11" type="ORF">PQI24_14835</name>
</gene>
<dbReference type="Pfam" id="PF00072">
    <property type="entry name" value="Response_reg"/>
    <property type="match status" value="1"/>
</dbReference>
<evidence type="ECO:0000313" key="12">
    <source>
        <dbReference type="Proteomes" id="UP000050378"/>
    </source>
</evidence>
<dbReference type="AlphaFoldDB" id="A0A0P7E617"/>
<reference evidence="10 12" key="1">
    <citation type="submission" date="2015-09" db="EMBL/GenBank/DDBJ databases">
        <title>Draft Genome Sequence of Pseudoalteromonas lipolytica UCD-48B.</title>
        <authorList>
            <person name="Krusor M."/>
            <person name="Coil D.A."/>
            <person name="Lang J.M."/>
            <person name="Eisen J.A."/>
            <person name="Alexiev A."/>
        </authorList>
    </citation>
    <scope>NUCLEOTIDE SEQUENCE [LARGE SCALE GENOMIC DNA]</scope>
    <source>
        <strain evidence="10 12">UCD-48B</strain>
    </source>
</reference>
<dbReference type="PATRIC" id="fig|570156.3.peg.930"/>
<dbReference type="SMART" id="SM00862">
    <property type="entry name" value="Trans_reg_C"/>
    <property type="match status" value="1"/>
</dbReference>
<dbReference type="Proteomes" id="UP001377972">
    <property type="component" value="Unassembled WGS sequence"/>
</dbReference>
<dbReference type="Gene3D" id="6.10.250.690">
    <property type="match status" value="1"/>
</dbReference>
<name>A0A0P7E617_9GAMM</name>
<feature type="DNA-binding region" description="OmpR/PhoB-type" evidence="7">
    <location>
        <begin position="132"/>
        <end position="231"/>
    </location>
</feature>
<dbReference type="Gene3D" id="1.10.10.10">
    <property type="entry name" value="Winged helix-like DNA-binding domain superfamily/Winged helix DNA-binding domain"/>
    <property type="match status" value="1"/>
</dbReference>
<evidence type="ECO:0000259" key="8">
    <source>
        <dbReference type="PROSITE" id="PS50110"/>
    </source>
</evidence>
<dbReference type="InterPro" id="IPR036388">
    <property type="entry name" value="WH-like_DNA-bd_sf"/>
</dbReference>
<dbReference type="InterPro" id="IPR039420">
    <property type="entry name" value="WalR-like"/>
</dbReference>
<evidence type="ECO:0000256" key="2">
    <source>
        <dbReference type="ARBA" id="ARBA00023012"/>
    </source>
</evidence>
<organism evidence="10 12">
    <name type="scientific">Pseudoalteromonas lipolytica</name>
    <dbReference type="NCBI Taxonomy" id="570156"/>
    <lineage>
        <taxon>Bacteria</taxon>
        <taxon>Pseudomonadati</taxon>
        <taxon>Pseudomonadota</taxon>
        <taxon>Gammaproteobacteria</taxon>
        <taxon>Alteromonadales</taxon>
        <taxon>Pseudoalteromonadaceae</taxon>
        <taxon>Pseudoalteromonas</taxon>
    </lineage>
</organism>
<evidence type="ECO:0000313" key="13">
    <source>
        <dbReference type="Proteomes" id="UP001377972"/>
    </source>
</evidence>
<dbReference type="InterPro" id="IPR001789">
    <property type="entry name" value="Sig_transdc_resp-reg_receiver"/>
</dbReference>
<sequence length="231" mass="26232">MSETIAKQHILVIEDEVKIAELIEKYLYLEGFKTSLIHDGTCALDAVNELNPDLIILDIMLPGTNGIELCSKIRQYSDVPIIMLTARVEEIDHLIGFDVGADDYVTKPFKPKELMARVKAILKRRRMPTTAPNTLKAGNIIVDPSEYKVLVNNAELKLTINEFSLLKILIASPNKVFSRQDLLTMTQGKYFESYERSIDSHIKNLRKKLTQADPNSHYIESIYGVGYKFKT</sequence>
<evidence type="ECO:0000256" key="3">
    <source>
        <dbReference type="ARBA" id="ARBA00023015"/>
    </source>
</evidence>
<dbReference type="Gene3D" id="3.40.50.2300">
    <property type="match status" value="1"/>
</dbReference>
<feature type="domain" description="Response regulatory" evidence="8">
    <location>
        <begin position="9"/>
        <end position="122"/>
    </location>
</feature>
<evidence type="ECO:0000256" key="4">
    <source>
        <dbReference type="ARBA" id="ARBA00023125"/>
    </source>
</evidence>
<dbReference type="PANTHER" id="PTHR48111:SF59">
    <property type="entry name" value="TRANSCRIPTIONAL REGULATORY PROTEIN BAER"/>
    <property type="match status" value="1"/>
</dbReference>
<dbReference type="PROSITE" id="PS50110">
    <property type="entry name" value="RESPONSE_REGULATORY"/>
    <property type="match status" value="1"/>
</dbReference>
<evidence type="ECO:0000256" key="5">
    <source>
        <dbReference type="ARBA" id="ARBA00023163"/>
    </source>
</evidence>
<keyword evidence="5" id="KW-0804">Transcription</keyword>
<dbReference type="Pfam" id="PF00486">
    <property type="entry name" value="Trans_reg_C"/>
    <property type="match status" value="1"/>
</dbReference>
<keyword evidence="2" id="KW-0902">Two-component regulatory system</keyword>
<feature type="modified residue" description="4-aspartylphosphate" evidence="6">
    <location>
        <position position="58"/>
    </location>
</feature>
<dbReference type="FunFam" id="3.40.50.2300:FF:000001">
    <property type="entry name" value="DNA-binding response regulator PhoB"/>
    <property type="match status" value="1"/>
</dbReference>
<dbReference type="GO" id="GO:0000156">
    <property type="term" value="F:phosphorelay response regulator activity"/>
    <property type="evidence" value="ECO:0007669"/>
    <property type="project" value="TreeGrafter"/>
</dbReference>
<dbReference type="GO" id="GO:0000976">
    <property type="term" value="F:transcription cis-regulatory region binding"/>
    <property type="evidence" value="ECO:0007669"/>
    <property type="project" value="TreeGrafter"/>
</dbReference>
<dbReference type="EMBL" id="LJTC01000002">
    <property type="protein sequence ID" value="KPM85067.1"/>
    <property type="molecule type" value="Genomic_DNA"/>
</dbReference>
<keyword evidence="4 7" id="KW-0238">DNA-binding</keyword>
<dbReference type="PANTHER" id="PTHR48111">
    <property type="entry name" value="REGULATOR OF RPOS"/>
    <property type="match status" value="1"/>
</dbReference>
<dbReference type="SMART" id="SM00448">
    <property type="entry name" value="REC"/>
    <property type="match status" value="1"/>
</dbReference>
<evidence type="ECO:0000256" key="7">
    <source>
        <dbReference type="PROSITE-ProRule" id="PRU01091"/>
    </source>
</evidence>